<evidence type="ECO:0000256" key="3">
    <source>
        <dbReference type="SAM" id="SignalP"/>
    </source>
</evidence>
<gene>
    <name evidence="4" type="ORF">PMIN01_10797</name>
</gene>
<accession>A0A9P6KLU2</accession>
<keyword evidence="2" id="KW-1133">Transmembrane helix</keyword>
<dbReference type="AlphaFoldDB" id="A0A9P6KLU2"/>
<organism evidence="4 5">
    <name type="scientific">Paraphaeosphaeria minitans</name>
    <dbReference type="NCBI Taxonomy" id="565426"/>
    <lineage>
        <taxon>Eukaryota</taxon>
        <taxon>Fungi</taxon>
        <taxon>Dikarya</taxon>
        <taxon>Ascomycota</taxon>
        <taxon>Pezizomycotina</taxon>
        <taxon>Dothideomycetes</taxon>
        <taxon>Pleosporomycetidae</taxon>
        <taxon>Pleosporales</taxon>
        <taxon>Massarineae</taxon>
        <taxon>Didymosphaeriaceae</taxon>
        <taxon>Paraphaeosphaeria</taxon>
    </lineage>
</organism>
<proteinExistence type="predicted"/>
<protein>
    <submittedName>
        <fullName evidence="4">Uncharacterized protein</fullName>
    </submittedName>
</protein>
<comment type="caution">
    <text evidence="4">The sequence shown here is derived from an EMBL/GenBank/DDBJ whole genome shotgun (WGS) entry which is preliminary data.</text>
</comment>
<dbReference type="EMBL" id="WJXW01000013">
    <property type="protein sequence ID" value="KAF9730839.1"/>
    <property type="molecule type" value="Genomic_DNA"/>
</dbReference>
<feature type="signal peptide" evidence="3">
    <location>
        <begin position="1"/>
        <end position="20"/>
    </location>
</feature>
<feature type="region of interest" description="Disordered" evidence="1">
    <location>
        <begin position="80"/>
        <end position="101"/>
    </location>
</feature>
<name>A0A9P6KLU2_9PLEO</name>
<feature type="chain" id="PRO_5040359911" evidence="3">
    <location>
        <begin position="21"/>
        <end position="162"/>
    </location>
</feature>
<feature type="region of interest" description="Disordered" evidence="1">
    <location>
        <begin position="139"/>
        <end position="162"/>
    </location>
</feature>
<keyword evidence="2" id="KW-0472">Membrane</keyword>
<keyword evidence="3" id="KW-0732">Signal</keyword>
<reference evidence="4" key="1">
    <citation type="journal article" date="2020" name="Mol. Plant Microbe Interact.">
        <title>Genome Sequence of the Biocontrol Agent Coniothyrium minitans strain Conio (IMI 134523).</title>
        <authorList>
            <person name="Patel D."/>
            <person name="Shittu T.A."/>
            <person name="Baroncelli R."/>
            <person name="Muthumeenakshi S."/>
            <person name="Osborne T.H."/>
            <person name="Janganan T.K."/>
            <person name="Sreenivasaprasad S."/>
        </authorList>
    </citation>
    <scope>NUCLEOTIDE SEQUENCE</scope>
    <source>
        <strain evidence="4">Conio</strain>
    </source>
</reference>
<evidence type="ECO:0000313" key="4">
    <source>
        <dbReference type="EMBL" id="KAF9730839.1"/>
    </source>
</evidence>
<feature type="compositionally biased region" description="Basic and acidic residues" evidence="1">
    <location>
        <begin position="89"/>
        <end position="101"/>
    </location>
</feature>
<keyword evidence="2" id="KW-0812">Transmembrane</keyword>
<feature type="transmembrane region" description="Helical" evidence="2">
    <location>
        <begin position="44"/>
        <end position="67"/>
    </location>
</feature>
<evidence type="ECO:0000313" key="5">
    <source>
        <dbReference type="Proteomes" id="UP000756921"/>
    </source>
</evidence>
<dbReference type="Proteomes" id="UP000756921">
    <property type="component" value="Unassembled WGS sequence"/>
</dbReference>
<evidence type="ECO:0000256" key="1">
    <source>
        <dbReference type="SAM" id="MobiDB-lite"/>
    </source>
</evidence>
<dbReference type="OrthoDB" id="3796445at2759"/>
<keyword evidence="5" id="KW-1185">Reference proteome</keyword>
<sequence>MQSQLMSFMSFQPLVAVVVAFPMPDGNDPTQDGKYAKDTGTSPSVLSYVFGGAGCLVIVGVIIFAYCKYKRGKRVLGWQEKPRAKRSRKADVEMNHMPDKRNMDSVYGTVNHFGSPGQALPETQGQAYFLPNLDKPLPRLPMGGNSQGEDLLKMPAPAACRS</sequence>
<evidence type="ECO:0000256" key="2">
    <source>
        <dbReference type="SAM" id="Phobius"/>
    </source>
</evidence>